<protein>
    <submittedName>
        <fullName evidence="2">Uncharacterized protein</fullName>
    </submittedName>
</protein>
<evidence type="ECO:0000313" key="2">
    <source>
        <dbReference type="EMBL" id="CAI6243122.1"/>
    </source>
</evidence>
<keyword evidence="1" id="KW-0732">Signal</keyword>
<evidence type="ECO:0000256" key="1">
    <source>
        <dbReference type="SAM" id="SignalP"/>
    </source>
</evidence>
<dbReference type="Proteomes" id="UP001152607">
    <property type="component" value="Unassembled WGS sequence"/>
</dbReference>
<sequence length="110" mass="12273">MQFSKPSLFLSLTSIWSLATAAPKLRWPTPCGTINYVSNEHGVLPLLVYRDNFCHSVVPEHVYLAQWNFSQDCTCTFYADPDCNPQGTSEVRTGPGEGTFSGIRLAFKCH</sequence>
<gene>
    <name evidence="2" type="ORF">PDIGIT_LOCUS665</name>
</gene>
<accession>A0A9W4U3E7</accession>
<evidence type="ECO:0000313" key="3">
    <source>
        <dbReference type="Proteomes" id="UP001152607"/>
    </source>
</evidence>
<dbReference type="EMBL" id="CAOQHR010000001">
    <property type="protein sequence ID" value="CAI6243122.1"/>
    <property type="molecule type" value="Genomic_DNA"/>
</dbReference>
<name>A0A9W4U3E7_9PLEO</name>
<organism evidence="2 3">
    <name type="scientific">Periconia digitata</name>
    <dbReference type="NCBI Taxonomy" id="1303443"/>
    <lineage>
        <taxon>Eukaryota</taxon>
        <taxon>Fungi</taxon>
        <taxon>Dikarya</taxon>
        <taxon>Ascomycota</taxon>
        <taxon>Pezizomycotina</taxon>
        <taxon>Dothideomycetes</taxon>
        <taxon>Pleosporomycetidae</taxon>
        <taxon>Pleosporales</taxon>
        <taxon>Massarineae</taxon>
        <taxon>Periconiaceae</taxon>
        <taxon>Periconia</taxon>
    </lineage>
</organism>
<reference evidence="2" key="1">
    <citation type="submission" date="2023-01" db="EMBL/GenBank/DDBJ databases">
        <authorList>
            <person name="Van Ghelder C."/>
            <person name="Rancurel C."/>
        </authorList>
    </citation>
    <scope>NUCLEOTIDE SEQUENCE</scope>
    <source>
        <strain evidence="2">CNCM I-4278</strain>
    </source>
</reference>
<feature type="chain" id="PRO_5040847517" evidence="1">
    <location>
        <begin position="22"/>
        <end position="110"/>
    </location>
</feature>
<dbReference type="AlphaFoldDB" id="A0A9W4U3E7"/>
<comment type="caution">
    <text evidence="2">The sequence shown here is derived from an EMBL/GenBank/DDBJ whole genome shotgun (WGS) entry which is preliminary data.</text>
</comment>
<feature type="signal peptide" evidence="1">
    <location>
        <begin position="1"/>
        <end position="21"/>
    </location>
</feature>
<keyword evidence="3" id="KW-1185">Reference proteome</keyword>
<proteinExistence type="predicted"/>